<comment type="caution">
    <text evidence="1">The sequence shown here is derived from an EMBL/GenBank/DDBJ whole genome shotgun (WGS) entry which is preliminary data.</text>
</comment>
<evidence type="ECO:0000313" key="2">
    <source>
        <dbReference type="Proteomes" id="UP000814033"/>
    </source>
</evidence>
<reference evidence="1" key="2">
    <citation type="journal article" date="2022" name="New Phytol.">
        <title>Evolutionary transition to the ectomycorrhizal habit in the genomes of a hyperdiverse lineage of mushroom-forming fungi.</title>
        <authorList>
            <person name="Looney B."/>
            <person name="Miyauchi S."/>
            <person name="Morin E."/>
            <person name="Drula E."/>
            <person name="Courty P.E."/>
            <person name="Kohler A."/>
            <person name="Kuo A."/>
            <person name="LaButti K."/>
            <person name="Pangilinan J."/>
            <person name="Lipzen A."/>
            <person name="Riley R."/>
            <person name="Andreopoulos W."/>
            <person name="He G."/>
            <person name="Johnson J."/>
            <person name="Nolan M."/>
            <person name="Tritt A."/>
            <person name="Barry K.W."/>
            <person name="Grigoriev I.V."/>
            <person name="Nagy L.G."/>
            <person name="Hibbett D."/>
            <person name="Henrissat B."/>
            <person name="Matheny P.B."/>
            <person name="Labbe J."/>
            <person name="Martin F.M."/>
        </authorList>
    </citation>
    <scope>NUCLEOTIDE SEQUENCE</scope>
    <source>
        <strain evidence="1">FP105234-sp</strain>
    </source>
</reference>
<dbReference type="EMBL" id="MU275845">
    <property type="protein sequence ID" value="KAI0052481.1"/>
    <property type="molecule type" value="Genomic_DNA"/>
</dbReference>
<proteinExistence type="predicted"/>
<organism evidence="1 2">
    <name type="scientific">Auriscalpium vulgare</name>
    <dbReference type="NCBI Taxonomy" id="40419"/>
    <lineage>
        <taxon>Eukaryota</taxon>
        <taxon>Fungi</taxon>
        <taxon>Dikarya</taxon>
        <taxon>Basidiomycota</taxon>
        <taxon>Agaricomycotina</taxon>
        <taxon>Agaricomycetes</taxon>
        <taxon>Russulales</taxon>
        <taxon>Auriscalpiaceae</taxon>
        <taxon>Auriscalpium</taxon>
    </lineage>
</organism>
<reference evidence="1" key="1">
    <citation type="submission" date="2021-02" db="EMBL/GenBank/DDBJ databases">
        <authorList>
            <consortium name="DOE Joint Genome Institute"/>
            <person name="Ahrendt S."/>
            <person name="Looney B.P."/>
            <person name="Miyauchi S."/>
            <person name="Morin E."/>
            <person name="Drula E."/>
            <person name="Courty P.E."/>
            <person name="Chicoki N."/>
            <person name="Fauchery L."/>
            <person name="Kohler A."/>
            <person name="Kuo A."/>
            <person name="Labutti K."/>
            <person name="Pangilinan J."/>
            <person name="Lipzen A."/>
            <person name="Riley R."/>
            <person name="Andreopoulos W."/>
            <person name="He G."/>
            <person name="Johnson J."/>
            <person name="Barry K.W."/>
            <person name="Grigoriev I.V."/>
            <person name="Nagy L."/>
            <person name="Hibbett D."/>
            <person name="Henrissat B."/>
            <person name="Matheny P.B."/>
            <person name="Labbe J."/>
            <person name="Martin F."/>
        </authorList>
    </citation>
    <scope>NUCLEOTIDE SEQUENCE</scope>
    <source>
        <strain evidence="1">FP105234-sp</strain>
    </source>
</reference>
<protein>
    <submittedName>
        <fullName evidence="1">Uncharacterized protein</fullName>
    </submittedName>
</protein>
<evidence type="ECO:0000313" key="1">
    <source>
        <dbReference type="EMBL" id="KAI0052481.1"/>
    </source>
</evidence>
<dbReference type="Proteomes" id="UP000814033">
    <property type="component" value="Unassembled WGS sequence"/>
</dbReference>
<accession>A0ACB8S962</accession>
<gene>
    <name evidence="1" type="ORF">FA95DRAFT_1326180</name>
</gene>
<sequence>MPAPNNQRDAVESRGRKVLGTSTLTSISPGATGQQARGPRSGRGRTGRPLSPRAPTASLASAQYAWRQGHETDHSTTHLRPASTYLGASRVTSEGPRRQECLARPAGGAPASRYPKVRQGGPKHRARRPRWQAEAGCKQVQMQMPSRHRRLSAVLISRQSESTRPRHQRHVLAHAAPQLPRRPPSVLHRSPRRPDQGRASPRRLRQRARLLCGPAPADNTLRPPAPPARPPAPARRTRLAAHPLVPRLRQPLPCALVDPRAPPGRRRPAAGPVRRACALYACPVCPVRTQLITGGVLVPLCRRARRLSRAP</sequence>
<name>A0ACB8S962_9AGAM</name>
<keyword evidence="2" id="KW-1185">Reference proteome</keyword>